<evidence type="ECO:0000313" key="3">
    <source>
        <dbReference type="Proteomes" id="UP000037069"/>
    </source>
</evidence>
<keyword evidence="3" id="KW-1185">Reference proteome</keyword>
<proteinExistence type="predicted"/>
<reference evidence="2 3" key="1">
    <citation type="journal article" date="2015" name="Nat. Commun.">
        <title>Lucilia cuprina genome unlocks parasitic fly biology to underpin future interventions.</title>
        <authorList>
            <person name="Anstead C.A."/>
            <person name="Korhonen P.K."/>
            <person name="Young N.D."/>
            <person name="Hall R.S."/>
            <person name="Jex A.R."/>
            <person name="Murali S.C."/>
            <person name="Hughes D.S."/>
            <person name="Lee S.F."/>
            <person name="Perry T."/>
            <person name="Stroehlein A.J."/>
            <person name="Ansell B.R."/>
            <person name="Breugelmans B."/>
            <person name="Hofmann A."/>
            <person name="Qu J."/>
            <person name="Dugan S."/>
            <person name="Lee S.L."/>
            <person name="Chao H."/>
            <person name="Dinh H."/>
            <person name="Han Y."/>
            <person name="Doddapaneni H.V."/>
            <person name="Worley K.C."/>
            <person name="Muzny D.M."/>
            <person name="Ioannidis P."/>
            <person name="Waterhouse R.M."/>
            <person name="Zdobnov E.M."/>
            <person name="James P.J."/>
            <person name="Bagnall N.H."/>
            <person name="Kotze A.C."/>
            <person name="Gibbs R.A."/>
            <person name="Richards S."/>
            <person name="Batterham P."/>
            <person name="Gasser R.B."/>
        </authorList>
    </citation>
    <scope>NUCLEOTIDE SEQUENCE [LARGE SCALE GENOMIC DNA]</scope>
    <source>
        <strain evidence="2 3">LS</strain>
        <tissue evidence="2">Full body</tissue>
    </source>
</reference>
<organism evidence="2 3">
    <name type="scientific">Lucilia cuprina</name>
    <name type="common">Green bottle fly</name>
    <name type="synonym">Australian sheep blowfly</name>
    <dbReference type="NCBI Taxonomy" id="7375"/>
    <lineage>
        <taxon>Eukaryota</taxon>
        <taxon>Metazoa</taxon>
        <taxon>Ecdysozoa</taxon>
        <taxon>Arthropoda</taxon>
        <taxon>Hexapoda</taxon>
        <taxon>Insecta</taxon>
        <taxon>Pterygota</taxon>
        <taxon>Neoptera</taxon>
        <taxon>Endopterygota</taxon>
        <taxon>Diptera</taxon>
        <taxon>Brachycera</taxon>
        <taxon>Muscomorpha</taxon>
        <taxon>Oestroidea</taxon>
        <taxon>Calliphoridae</taxon>
        <taxon>Luciliinae</taxon>
        <taxon>Lucilia</taxon>
    </lineage>
</organism>
<dbReference type="EMBL" id="JRES01001567">
    <property type="protein sequence ID" value="KNC21957.1"/>
    <property type="molecule type" value="Genomic_DNA"/>
</dbReference>
<evidence type="ECO:0000256" key="1">
    <source>
        <dbReference type="SAM" id="Coils"/>
    </source>
</evidence>
<dbReference type="AlphaFoldDB" id="A0A0L0BPH6"/>
<accession>A0A0L0BPH6</accession>
<sequence length="89" mass="11105">MKYRPYFRTGRRFFQYFRRYSPDPPKTFKDKGMSEENRYFMKKQEEEIKKLREQIMCLECNQKKLEDQLDQTNRAINKICNSKDCEKEE</sequence>
<gene>
    <name evidence="2" type="ORF">FF38_12108</name>
</gene>
<protein>
    <submittedName>
        <fullName evidence="2">Uncharacterized protein</fullName>
    </submittedName>
</protein>
<evidence type="ECO:0000313" key="2">
    <source>
        <dbReference type="EMBL" id="KNC21957.1"/>
    </source>
</evidence>
<keyword evidence="1" id="KW-0175">Coiled coil</keyword>
<dbReference type="Proteomes" id="UP000037069">
    <property type="component" value="Unassembled WGS sequence"/>
</dbReference>
<feature type="coiled-coil region" evidence="1">
    <location>
        <begin position="41"/>
        <end position="82"/>
    </location>
</feature>
<comment type="caution">
    <text evidence="2">The sequence shown here is derived from an EMBL/GenBank/DDBJ whole genome shotgun (WGS) entry which is preliminary data.</text>
</comment>
<name>A0A0L0BPH6_LUCCU</name>